<keyword evidence="11 15" id="KW-0408">Iron</keyword>
<dbReference type="NCBIfam" id="TIGR02866">
    <property type="entry name" value="CoxB"/>
    <property type="match status" value="1"/>
</dbReference>
<proteinExistence type="inferred from homology"/>
<organism evidence="22 23">
    <name type="scientific">Paludibaculum fermentans</name>
    <dbReference type="NCBI Taxonomy" id="1473598"/>
    <lineage>
        <taxon>Bacteria</taxon>
        <taxon>Pseudomonadati</taxon>
        <taxon>Acidobacteriota</taxon>
        <taxon>Terriglobia</taxon>
        <taxon>Bryobacterales</taxon>
        <taxon>Bryobacteraceae</taxon>
        <taxon>Paludibaculum</taxon>
    </lineage>
</organism>
<evidence type="ECO:0000259" key="21">
    <source>
        <dbReference type="PROSITE" id="PS51007"/>
    </source>
</evidence>
<dbReference type="InterPro" id="IPR002429">
    <property type="entry name" value="CcO_II-like_C"/>
</dbReference>
<dbReference type="GO" id="GO:0005507">
    <property type="term" value="F:copper ion binding"/>
    <property type="evidence" value="ECO:0007669"/>
    <property type="project" value="InterPro"/>
</dbReference>
<keyword evidence="4 15" id="KW-0349">Heme</keyword>
<evidence type="ECO:0000256" key="4">
    <source>
        <dbReference type="ARBA" id="ARBA00022617"/>
    </source>
</evidence>
<keyword evidence="3 16" id="KW-0813">Transport</keyword>
<gene>
    <name evidence="22" type="primary">coxB</name>
    <name evidence="22" type="ORF">IRI77_08125</name>
</gene>
<evidence type="ECO:0000256" key="12">
    <source>
        <dbReference type="ARBA" id="ARBA00023008"/>
    </source>
</evidence>
<dbReference type="GO" id="GO:0005886">
    <property type="term" value="C:plasma membrane"/>
    <property type="evidence" value="ECO:0007669"/>
    <property type="project" value="UniProtKB-SubCell"/>
</dbReference>
<feature type="transmembrane region" description="Helical" evidence="18">
    <location>
        <begin position="23"/>
        <end position="46"/>
    </location>
</feature>
<evidence type="ECO:0000259" key="20">
    <source>
        <dbReference type="PROSITE" id="PS50999"/>
    </source>
</evidence>
<dbReference type="AlphaFoldDB" id="A0A7S7NVE8"/>
<dbReference type="InterPro" id="IPR014222">
    <property type="entry name" value="Cyt_c_oxidase_su2"/>
</dbReference>
<keyword evidence="23" id="KW-1185">Reference proteome</keyword>
<evidence type="ECO:0000256" key="17">
    <source>
        <dbReference type="RuleBase" id="RU004024"/>
    </source>
</evidence>
<dbReference type="InterPro" id="IPR008972">
    <property type="entry name" value="Cupredoxin"/>
</dbReference>
<dbReference type="PANTHER" id="PTHR22888:SF9">
    <property type="entry name" value="CYTOCHROME C OXIDASE SUBUNIT 2"/>
    <property type="match status" value="1"/>
</dbReference>
<evidence type="ECO:0000256" key="3">
    <source>
        <dbReference type="ARBA" id="ARBA00022448"/>
    </source>
</evidence>
<keyword evidence="10 18" id="KW-1133">Transmembrane helix</keyword>
<dbReference type="GO" id="GO:0042773">
    <property type="term" value="P:ATP synthesis coupled electron transport"/>
    <property type="evidence" value="ECO:0007669"/>
    <property type="project" value="TreeGrafter"/>
</dbReference>
<keyword evidence="5 16" id="KW-0679">Respiratory chain</keyword>
<dbReference type="KEGG" id="pfer:IRI77_08125"/>
<dbReference type="InterPro" id="IPR036909">
    <property type="entry name" value="Cyt_c-like_dom_sf"/>
</dbReference>
<keyword evidence="7 15" id="KW-0479">Metal-binding</keyword>
<keyword evidence="12 17" id="KW-0186">Copper</keyword>
<dbReference type="InterPro" id="IPR045187">
    <property type="entry name" value="CcO_II"/>
</dbReference>
<feature type="domain" description="Cytochrome oxidase subunit II transmembrane region profile" evidence="20">
    <location>
        <begin position="1"/>
        <end position="97"/>
    </location>
</feature>
<reference evidence="22 23" key="1">
    <citation type="submission" date="2020-10" db="EMBL/GenBank/DDBJ databases">
        <title>Complete genome sequence of Paludibaculum fermentans P105T, a facultatively anaerobic acidobacterium capable of dissimilatory Fe(III) reduction.</title>
        <authorList>
            <person name="Dedysh S.N."/>
            <person name="Beletsky A.V."/>
            <person name="Kulichevskaya I.S."/>
            <person name="Mardanov A.V."/>
            <person name="Ravin N.V."/>
        </authorList>
    </citation>
    <scope>NUCLEOTIDE SEQUENCE [LARGE SCALE GENOMIC DNA]</scope>
    <source>
        <strain evidence="22 23">P105</strain>
    </source>
</reference>
<dbReference type="InterPro" id="IPR001505">
    <property type="entry name" value="Copper_CuA"/>
</dbReference>
<evidence type="ECO:0000313" key="23">
    <source>
        <dbReference type="Proteomes" id="UP000593892"/>
    </source>
</evidence>
<evidence type="ECO:0000256" key="2">
    <source>
        <dbReference type="ARBA" id="ARBA00007866"/>
    </source>
</evidence>
<comment type="function">
    <text evidence="14 17">Subunits I and II form the functional core of the enzyme complex. Electrons originating in cytochrome c are transferred via heme a and Cu(A) to the binuclear center formed by heme a3 and Cu(B).</text>
</comment>
<dbReference type="SUPFAM" id="SSF49503">
    <property type="entry name" value="Cupredoxins"/>
    <property type="match status" value="1"/>
</dbReference>
<dbReference type="RefSeq" id="WP_194451572.1">
    <property type="nucleotide sequence ID" value="NZ_CP063849.1"/>
</dbReference>
<evidence type="ECO:0000256" key="11">
    <source>
        <dbReference type="ARBA" id="ARBA00023004"/>
    </source>
</evidence>
<evidence type="ECO:0000256" key="13">
    <source>
        <dbReference type="ARBA" id="ARBA00023136"/>
    </source>
</evidence>
<evidence type="ECO:0000256" key="18">
    <source>
        <dbReference type="SAM" id="Phobius"/>
    </source>
</evidence>
<dbReference type="SUPFAM" id="SSF81464">
    <property type="entry name" value="Cytochrome c oxidase subunit II-like, transmembrane region"/>
    <property type="match status" value="1"/>
</dbReference>
<dbReference type="PROSITE" id="PS50857">
    <property type="entry name" value="COX2_CUA"/>
    <property type="match status" value="1"/>
</dbReference>
<comment type="catalytic activity">
    <reaction evidence="17">
        <text>4 Fe(II)-[cytochrome c] + O2 + 8 H(+)(in) = 4 Fe(III)-[cytochrome c] + 2 H2O + 4 H(+)(out)</text>
        <dbReference type="Rhea" id="RHEA:11436"/>
        <dbReference type="Rhea" id="RHEA-COMP:10350"/>
        <dbReference type="Rhea" id="RHEA-COMP:14399"/>
        <dbReference type="ChEBI" id="CHEBI:15377"/>
        <dbReference type="ChEBI" id="CHEBI:15378"/>
        <dbReference type="ChEBI" id="CHEBI:15379"/>
        <dbReference type="ChEBI" id="CHEBI:29033"/>
        <dbReference type="ChEBI" id="CHEBI:29034"/>
        <dbReference type="EC" id="7.1.1.9"/>
    </reaction>
</comment>
<dbReference type="Gene3D" id="1.10.287.90">
    <property type="match status" value="1"/>
</dbReference>
<dbReference type="InterPro" id="IPR011759">
    <property type="entry name" value="Cyt_c_oxidase_su2_TM_dom"/>
</dbReference>
<dbReference type="CDD" id="cd13915">
    <property type="entry name" value="CuRO_HCO_II_like_2"/>
    <property type="match status" value="1"/>
</dbReference>
<dbReference type="InterPro" id="IPR036257">
    <property type="entry name" value="Cyt_c_oxidase_su2_TM_sf"/>
</dbReference>
<dbReference type="Proteomes" id="UP000593892">
    <property type="component" value="Chromosome"/>
</dbReference>
<evidence type="ECO:0000256" key="10">
    <source>
        <dbReference type="ARBA" id="ARBA00022989"/>
    </source>
</evidence>
<keyword evidence="8" id="KW-1278">Translocase</keyword>
<evidence type="ECO:0000256" key="7">
    <source>
        <dbReference type="ARBA" id="ARBA00022723"/>
    </source>
</evidence>
<comment type="cofactor">
    <cofactor evidence="17">
        <name>Cu cation</name>
        <dbReference type="ChEBI" id="CHEBI:23378"/>
    </cofactor>
    <text evidence="17">Binds a copper A center.</text>
</comment>
<dbReference type="Gene3D" id="1.10.760.10">
    <property type="entry name" value="Cytochrome c-like domain"/>
    <property type="match status" value="1"/>
</dbReference>
<dbReference type="PROSITE" id="PS50999">
    <property type="entry name" value="COX2_TM"/>
    <property type="match status" value="1"/>
</dbReference>
<comment type="subcellular location">
    <subcellularLocation>
        <location evidence="16">Cell membrane</location>
        <topology evidence="16">Multi-pass membrane protein</topology>
    </subcellularLocation>
    <subcellularLocation>
        <location evidence="1">Membrane</location>
        <topology evidence="1">Multi-pass membrane protein</topology>
    </subcellularLocation>
</comment>
<evidence type="ECO:0000256" key="16">
    <source>
        <dbReference type="RuleBase" id="RU000456"/>
    </source>
</evidence>
<keyword evidence="13 18" id="KW-0472">Membrane</keyword>
<feature type="transmembrane region" description="Helical" evidence="18">
    <location>
        <begin position="67"/>
        <end position="87"/>
    </location>
</feature>
<name>A0A7S7NVE8_PALFE</name>
<dbReference type="GO" id="GO:0020037">
    <property type="term" value="F:heme binding"/>
    <property type="evidence" value="ECO:0007669"/>
    <property type="project" value="InterPro"/>
</dbReference>
<feature type="domain" description="Cytochrome c" evidence="21">
    <location>
        <begin position="218"/>
        <end position="313"/>
    </location>
</feature>
<keyword evidence="9 16" id="KW-0249">Electron transport</keyword>
<dbReference type="PROSITE" id="PS00078">
    <property type="entry name" value="COX2"/>
    <property type="match status" value="1"/>
</dbReference>
<dbReference type="EMBL" id="CP063849">
    <property type="protein sequence ID" value="QOY89909.1"/>
    <property type="molecule type" value="Genomic_DNA"/>
</dbReference>
<protein>
    <recommendedName>
        <fullName evidence="17">Cytochrome c oxidase subunit 2</fullName>
        <ecNumber evidence="17">7.1.1.9</ecNumber>
    </recommendedName>
</protein>
<evidence type="ECO:0000313" key="22">
    <source>
        <dbReference type="EMBL" id="QOY89909.1"/>
    </source>
</evidence>
<evidence type="ECO:0000256" key="6">
    <source>
        <dbReference type="ARBA" id="ARBA00022692"/>
    </source>
</evidence>
<keyword evidence="6 16" id="KW-0812">Transmembrane</keyword>
<evidence type="ECO:0000256" key="14">
    <source>
        <dbReference type="ARBA" id="ARBA00024688"/>
    </source>
</evidence>
<dbReference type="SUPFAM" id="SSF46626">
    <property type="entry name" value="Cytochrome c"/>
    <property type="match status" value="1"/>
</dbReference>
<dbReference type="PANTHER" id="PTHR22888">
    <property type="entry name" value="CYTOCHROME C OXIDASE, SUBUNIT II"/>
    <property type="match status" value="1"/>
</dbReference>
<accession>A0A7S7NVE8</accession>
<comment type="similarity">
    <text evidence="2 16">Belongs to the cytochrome c oxidase subunit 2 family.</text>
</comment>
<dbReference type="Pfam" id="PF00116">
    <property type="entry name" value="COX2"/>
    <property type="match status" value="1"/>
</dbReference>
<evidence type="ECO:0000256" key="5">
    <source>
        <dbReference type="ARBA" id="ARBA00022660"/>
    </source>
</evidence>
<evidence type="ECO:0000256" key="1">
    <source>
        <dbReference type="ARBA" id="ARBA00004141"/>
    </source>
</evidence>
<dbReference type="Pfam" id="PF00034">
    <property type="entry name" value="Cytochrom_C"/>
    <property type="match status" value="1"/>
</dbReference>
<dbReference type="GO" id="GO:0004129">
    <property type="term" value="F:cytochrome-c oxidase activity"/>
    <property type="evidence" value="ECO:0007669"/>
    <property type="project" value="UniProtKB-EC"/>
</dbReference>
<evidence type="ECO:0000256" key="9">
    <source>
        <dbReference type="ARBA" id="ARBA00022982"/>
    </source>
</evidence>
<feature type="domain" description="Cytochrome oxidase subunit II copper A binding" evidence="19">
    <location>
        <begin position="98"/>
        <end position="209"/>
    </location>
</feature>
<dbReference type="Pfam" id="PF02790">
    <property type="entry name" value="COX2_TM"/>
    <property type="match status" value="1"/>
</dbReference>
<dbReference type="InterPro" id="IPR009056">
    <property type="entry name" value="Cyt_c-like_dom"/>
</dbReference>
<evidence type="ECO:0000256" key="15">
    <source>
        <dbReference type="PROSITE-ProRule" id="PRU00433"/>
    </source>
</evidence>
<dbReference type="Gene3D" id="2.60.40.420">
    <property type="entry name" value="Cupredoxins - blue copper proteins"/>
    <property type="match status" value="1"/>
</dbReference>
<sequence length="313" mass="36085">MNWFQNWMLPKAAATHAGDVDGLYMFIVYLTIFFFFFNGALILYAVRKWRRRSAKEVTPHITHNTKMELIWSIIPLFVVMGIFFWGFKGYVKAWVPPNDSMEIVVTAKKWVWQFEYPDGTRTLNDLHVPLNKPVKLVMHSEDVIHSFFVPSFRLKRDVIPGRYTELWFTPTEPGVQQVFCAEYCGKGHSDMLARIFVDTPEQYETFLREGDEQVRKMPLKDLGKLVYENKGCATCHSLDGTRGQGPSWKGIWGETGKGADGKPYTVDANYIRQSVLQPQAVVVQGFEPIMPTFQGLLREREILGVIEFIKSVK</sequence>
<dbReference type="GO" id="GO:0016491">
    <property type="term" value="F:oxidoreductase activity"/>
    <property type="evidence" value="ECO:0007669"/>
    <property type="project" value="InterPro"/>
</dbReference>
<dbReference type="EC" id="7.1.1.9" evidence="17"/>
<dbReference type="PROSITE" id="PS51007">
    <property type="entry name" value="CYTC"/>
    <property type="match status" value="1"/>
</dbReference>
<evidence type="ECO:0000256" key="8">
    <source>
        <dbReference type="ARBA" id="ARBA00022967"/>
    </source>
</evidence>
<evidence type="ECO:0000259" key="19">
    <source>
        <dbReference type="PROSITE" id="PS50857"/>
    </source>
</evidence>